<keyword evidence="6" id="KW-0539">Nucleus</keyword>
<protein>
    <submittedName>
        <fullName evidence="8">Uncharacterized protein</fullName>
    </submittedName>
</protein>
<dbReference type="Proteomes" id="UP000186594">
    <property type="component" value="Unassembled WGS sequence"/>
</dbReference>
<evidence type="ECO:0000256" key="2">
    <source>
        <dbReference type="ARBA" id="ARBA00008585"/>
    </source>
</evidence>
<dbReference type="AlphaFoldDB" id="A0A1U7LK23"/>
<sequence>MCMILRHPDQDPKRAEQFLQELKEPCLSSSYLQIRAAYSLIKGSMIQEPNSAKNAIGAVFSFSVEHSLSQMRVISLGLLTARFVQTIPTDKIDSMGKMLYTEATKANDDVWAVIGGGVTAEMYKRKNNLEKAAIQHLNTENYQAKVDELLRGGELLEDMNR</sequence>
<keyword evidence="4" id="KW-0498">Mitosis</keyword>
<evidence type="ECO:0000256" key="7">
    <source>
        <dbReference type="ARBA" id="ARBA00023306"/>
    </source>
</evidence>
<keyword evidence="9" id="KW-1185">Reference proteome</keyword>
<dbReference type="GO" id="GO:0005634">
    <property type="term" value="C:nucleus"/>
    <property type="evidence" value="ECO:0007669"/>
    <property type="project" value="UniProtKB-SubCell"/>
</dbReference>
<comment type="caution">
    <text evidence="8">The sequence shown here is derived from an EMBL/GenBank/DDBJ whole genome shotgun (WGS) entry which is preliminary data.</text>
</comment>
<evidence type="ECO:0000256" key="3">
    <source>
        <dbReference type="ARBA" id="ARBA00022618"/>
    </source>
</evidence>
<dbReference type="GO" id="GO:0007064">
    <property type="term" value="P:mitotic sister chromatid cohesion"/>
    <property type="evidence" value="ECO:0007669"/>
    <property type="project" value="InterPro"/>
</dbReference>
<comment type="similarity">
    <text evidence="2">Belongs to the SCC4/mau-2 family.</text>
</comment>
<name>A0A1U7LK23_NEOID</name>
<reference evidence="8 9" key="1">
    <citation type="submission" date="2016-04" db="EMBL/GenBank/DDBJ databases">
        <title>Evolutionary innovation and constraint leading to complex multicellularity in the Ascomycota.</title>
        <authorList>
            <person name="Cisse O."/>
            <person name="Nguyen A."/>
            <person name="Hewitt D.A."/>
            <person name="Jedd G."/>
            <person name="Stajich J.E."/>
        </authorList>
    </citation>
    <scope>NUCLEOTIDE SEQUENCE [LARGE SCALE GENOMIC DNA]</scope>
    <source>
        <strain evidence="8 9">DAH-3</strain>
    </source>
</reference>
<dbReference type="GO" id="GO:0007059">
    <property type="term" value="P:chromosome segregation"/>
    <property type="evidence" value="ECO:0007669"/>
    <property type="project" value="UniProtKB-KW"/>
</dbReference>
<accession>A0A1U7LK23</accession>
<evidence type="ECO:0000256" key="6">
    <source>
        <dbReference type="ARBA" id="ARBA00023242"/>
    </source>
</evidence>
<dbReference type="STRING" id="1198029.A0A1U7LK23"/>
<evidence type="ECO:0000313" key="9">
    <source>
        <dbReference type="Proteomes" id="UP000186594"/>
    </source>
</evidence>
<dbReference type="InterPro" id="IPR019440">
    <property type="entry name" value="MAU2"/>
</dbReference>
<organism evidence="8 9">
    <name type="scientific">Neolecta irregularis (strain DAH-3)</name>
    <dbReference type="NCBI Taxonomy" id="1198029"/>
    <lineage>
        <taxon>Eukaryota</taxon>
        <taxon>Fungi</taxon>
        <taxon>Dikarya</taxon>
        <taxon>Ascomycota</taxon>
        <taxon>Taphrinomycotina</taxon>
        <taxon>Neolectales</taxon>
        <taxon>Neolectaceae</taxon>
        <taxon>Neolecta</taxon>
    </lineage>
</organism>
<keyword evidence="3" id="KW-0132">Cell division</keyword>
<dbReference type="EMBL" id="LXFE01002660">
    <property type="protein sequence ID" value="OLL22871.1"/>
    <property type="molecule type" value="Genomic_DNA"/>
</dbReference>
<dbReference type="Pfam" id="PF10345">
    <property type="entry name" value="Cohesin_load"/>
    <property type="match status" value="1"/>
</dbReference>
<gene>
    <name evidence="8" type="ORF">NEOLI_002397</name>
</gene>
<keyword evidence="7" id="KW-0131">Cell cycle</keyword>
<evidence type="ECO:0000313" key="8">
    <source>
        <dbReference type="EMBL" id="OLL22871.1"/>
    </source>
</evidence>
<proteinExistence type="inferred from homology"/>
<keyword evidence="5" id="KW-0159">Chromosome partition</keyword>
<dbReference type="GO" id="GO:0051301">
    <property type="term" value="P:cell division"/>
    <property type="evidence" value="ECO:0007669"/>
    <property type="project" value="UniProtKB-KW"/>
</dbReference>
<evidence type="ECO:0000256" key="5">
    <source>
        <dbReference type="ARBA" id="ARBA00022829"/>
    </source>
</evidence>
<comment type="subcellular location">
    <subcellularLocation>
        <location evidence="1">Nucleus</location>
    </subcellularLocation>
</comment>
<evidence type="ECO:0000256" key="1">
    <source>
        <dbReference type="ARBA" id="ARBA00004123"/>
    </source>
</evidence>
<evidence type="ECO:0000256" key="4">
    <source>
        <dbReference type="ARBA" id="ARBA00022776"/>
    </source>
</evidence>